<gene>
    <name evidence="1" type="ORF">Cpir12675_002562</name>
</gene>
<reference evidence="1 2" key="1">
    <citation type="journal article" date="2024" name="IMA Fungus">
        <title>IMA Genome - F19 : A genome assembly and annotation guide to empower mycologists, including annotated draft genome sequences of Ceratocystis pirilliformis, Diaporthe australafricana, Fusarium ophioides, Paecilomyces lecythidis, and Sporothrix stenoceras.</title>
        <authorList>
            <person name="Aylward J."/>
            <person name="Wilson A.M."/>
            <person name="Visagie C.M."/>
            <person name="Spraker J."/>
            <person name="Barnes I."/>
            <person name="Buitendag C."/>
            <person name="Ceriani C."/>
            <person name="Del Mar Angel L."/>
            <person name="du Plessis D."/>
            <person name="Fuchs T."/>
            <person name="Gasser K."/>
            <person name="Kramer D."/>
            <person name="Li W."/>
            <person name="Munsamy K."/>
            <person name="Piso A."/>
            <person name="Price J.L."/>
            <person name="Sonnekus B."/>
            <person name="Thomas C."/>
            <person name="van der Nest A."/>
            <person name="van Dijk A."/>
            <person name="van Heerden A."/>
            <person name="van Vuuren N."/>
            <person name="Yilmaz N."/>
            <person name="Duong T.A."/>
            <person name="van der Merwe N.A."/>
            <person name="Wingfield M.J."/>
            <person name="Wingfield B.D."/>
        </authorList>
    </citation>
    <scope>NUCLEOTIDE SEQUENCE [LARGE SCALE GENOMIC DNA]</scope>
    <source>
        <strain evidence="1 2">CMW 12675</strain>
    </source>
</reference>
<dbReference type="SUPFAM" id="SSF48403">
    <property type="entry name" value="Ankyrin repeat"/>
    <property type="match status" value="1"/>
</dbReference>
<dbReference type="Proteomes" id="UP001583280">
    <property type="component" value="Unassembled WGS sequence"/>
</dbReference>
<accession>A0ABR3ZA67</accession>
<dbReference type="Gene3D" id="1.25.40.20">
    <property type="entry name" value="Ankyrin repeat-containing domain"/>
    <property type="match status" value="1"/>
</dbReference>
<dbReference type="Pfam" id="PF13637">
    <property type="entry name" value="Ank_4"/>
    <property type="match status" value="1"/>
</dbReference>
<name>A0ABR3ZA67_9PEZI</name>
<proteinExistence type="predicted"/>
<organism evidence="1 2">
    <name type="scientific">Ceratocystis pirilliformis</name>
    <dbReference type="NCBI Taxonomy" id="259994"/>
    <lineage>
        <taxon>Eukaryota</taxon>
        <taxon>Fungi</taxon>
        <taxon>Dikarya</taxon>
        <taxon>Ascomycota</taxon>
        <taxon>Pezizomycotina</taxon>
        <taxon>Sordariomycetes</taxon>
        <taxon>Hypocreomycetidae</taxon>
        <taxon>Microascales</taxon>
        <taxon>Ceratocystidaceae</taxon>
        <taxon>Ceratocystis</taxon>
    </lineage>
</organism>
<dbReference type="InterPro" id="IPR002110">
    <property type="entry name" value="Ankyrin_rpt"/>
</dbReference>
<evidence type="ECO:0000313" key="1">
    <source>
        <dbReference type="EMBL" id="KAL1896981.1"/>
    </source>
</evidence>
<evidence type="ECO:0008006" key="3">
    <source>
        <dbReference type="Google" id="ProtNLM"/>
    </source>
</evidence>
<dbReference type="InterPro" id="IPR036770">
    <property type="entry name" value="Ankyrin_rpt-contain_sf"/>
</dbReference>
<dbReference type="EMBL" id="JAWDJO010000051">
    <property type="protein sequence ID" value="KAL1896981.1"/>
    <property type="molecule type" value="Genomic_DNA"/>
</dbReference>
<evidence type="ECO:0000313" key="2">
    <source>
        <dbReference type="Proteomes" id="UP001583280"/>
    </source>
</evidence>
<protein>
    <recommendedName>
        <fullName evidence="3">Ankyrin repeat-containing protein P1E11.10</fullName>
    </recommendedName>
</protein>
<sequence>MSPNVLLLAADSPSEVVPLLQQNPGLASVQDEYGYSLVHAAASYNHLDLLRSLISDFKVSVDILDEDGESALFVVETVGTARVLLQELSANLHLRNSSGQTACEKIMAEEEFPEVAEYLAKVEASQTPEHVLVASGIAAATTSAEFSEIPKGLKVTMGTMDEDENGQADPTIRALIQELSQRPDFETPEVQAEVRQLVTRILAGEELESIRKSNLNGGSMSS</sequence>
<comment type="caution">
    <text evidence="1">The sequence shown here is derived from an EMBL/GenBank/DDBJ whole genome shotgun (WGS) entry which is preliminary data.</text>
</comment>
<keyword evidence="2" id="KW-1185">Reference proteome</keyword>